<dbReference type="Gene3D" id="2.130.10.10">
    <property type="entry name" value="YVTN repeat-like/Quinoprotein amine dehydrogenase"/>
    <property type="match status" value="1"/>
</dbReference>
<sequence length="343" mass="39388">MSHDRRFVVSCSKDATIVKYDLEEGKKVGIIKYNKENDQSHKGHILAVAISDQDRYLVTGGIDAVIRVWDFGTLKHVKNLTGHKNAVTGLAFRLGTQQLFSCSRDRSVKAWDLDQMGYVDTMFGHVDCVSDIDILSRERTLTCGSQDRSVRIWKVADESQLVFNGFNSSVSIDCVAFINEDHFVSGSADGCLYVWTIFKKKPVYVQHDAHGIGDDKQPNWIVSVAACHYTDLVASGSCDGNIRFWKISDDYKTMTLLFSYKEKGFINCMRFSDNGEELVCAVGQEHKFGRWWQLREAKNRVIILALEYKQQCKLDLELFVYNLLHARSPYKCFKYRMHTRWKK</sequence>
<dbReference type="PROSITE" id="PS50082">
    <property type="entry name" value="WD_REPEATS_2"/>
    <property type="match status" value="4"/>
</dbReference>
<reference evidence="6 7" key="1">
    <citation type="submission" date="2024-08" db="EMBL/GenBank/DDBJ databases">
        <title>Gnathostoma spinigerum genome.</title>
        <authorList>
            <person name="Gonzalez-Bertolin B."/>
            <person name="Monzon S."/>
            <person name="Zaballos A."/>
            <person name="Jimenez P."/>
            <person name="Dekumyoy P."/>
            <person name="Varona S."/>
            <person name="Cuesta I."/>
            <person name="Sumanam S."/>
            <person name="Adisakwattana P."/>
            <person name="Gasser R.B."/>
            <person name="Hernandez-Gonzalez A."/>
            <person name="Young N.D."/>
            <person name="Perteguer M.J."/>
        </authorList>
    </citation>
    <scope>NUCLEOTIDE SEQUENCE [LARGE SCALE GENOMIC DNA]</scope>
    <source>
        <strain evidence="6">AL3</strain>
        <tissue evidence="6">Liver</tissue>
    </source>
</reference>
<feature type="repeat" description="WD" evidence="5">
    <location>
        <begin position="80"/>
        <end position="121"/>
    </location>
</feature>
<comment type="subcellular location">
    <subcellularLocation>
        <location evidence="1">Nucleus</location>
    </subcellularLocation>
</comment>
<evidence type="ECO:0000256" key="4">
    <source>
        <dbReference type="ARBA" id="ARBA00023242"/>
    </source>
</evidence>
<dbReference type="Pfam" id="PF00400">
    <property type="entry name" value="WD40"/>
    <property type="match status" value="5"/>
</dbReference>
<dbReference type="PANTHER" id="PTHR19865:SF0">
    <property type="entry name" value="U3 SMALL NUCLEOLAR RNA-INTERACTING PROTEIN 2"/>
    <property type="match status" value="1"/>
</dbReference>
<dbReference type="SUPFAM" id="SSF50978">
    <property type="entry name" value="WD40 repeat-like"/>
    <property type="match status" value="1"/>
</dbReference>
<keyword evidence="4" id="KW-0539">Nucleus</keyword>
<dbReference type="GO" id="GO:0005634">
    <property type="term" value="C:nucleus"/>
    <property type="evidence" value="ECO:0007669"/>
    <property type="project" value="UniProtKB-SubCell"/>
</dbReference>
<dbReference type="SMART" id="SM00320">
    <property type="entry name" value="WD40"/>
    <property type="match status" value="6"/>
</dbReference>
<proteinExistence type="predicted"/>
<keyword evidence="3" id="KW-0677">Repeat</keyword>
<dbReference type="InterPro" id="IPR015943">
    <property type="entry name" value="WD40/YVTN_repeat-like_dom_sf"/>
</dbReference>
<evidence type="ECO:0000256" key="5">
    <source>
        <dbReference type="PROSITE-ProRule" id="PRU00221"/>
    </source>
</evidence>
<dbReference type="CDD" id="cd00200">
    <property type="entry name" value="WD40"/>
    <property type="match status" value="1"/>
</dbReference>
<dbReference type="PRINTS" id="PR00320">
    <property type="entry name" value="GPROTEINBRPT"/>
</dbReference>
<dbReference type="InterPro" id="IPR001680">
    <property type="entry name" value="WD40_rpt"/>
</dbReference>
<dbReference type="InterPro" id="IPR020472">
    <property type="entry name" value="WD40_PAC1"/>
</dbReference>
<dbReference type="AlphaFoldDB" id="A0ABD6EFS9"/>
<evidence type="ECO:0000313" key="6">
    <source>
        <dbReference type="EMBL" id="MFH4976204.1"/>
    </source>
</evidence>
<organism evidence="6 7">
    <name type="scientific">Gnathostoma spinigerum</name>
    <dbReference type="NCBI Taxonomy" id="75299"/>
    <lineage>
        <taxon>Eukaryota</taxon>
        <taxon>Metazoa</taxon>
        <taxon>Ecdysozoa</taxon>
        <taxon>Nematoda</taxon>
        <taxon>Chromadorea</taxon>
        <taxon>Rhabditida</taxon>
        <taxon>Spirurina</taxon>
        <taxon>Gnathostomatomorpha</taxon>
        <taxon>Gnathostomatoidea</taxon>
        <taxon>Gnathostomatidae</taxon>
        <taxon>Gnathostoma</taxon>
    </lineage>
</organism>
<dbReference type="PANTHER" id="PTHR19865">
    <property type="entry name" value="U3 SMALL NUCLEOLAR RNA INTERACTING PROTEIN 2"/>
    <property type="match status" value="1"/>
</dbReference>
<evidence type="ECO:0000256" key="3">
    <source>
        <dbReference type="ARBA" id="ARBA00022737"/>
    </source>
</evidence>
<keyword evidence="2 5" id="KW-0853">WD repeat</keyword>
<accession>A0ABD6EFS9</accession>
<keyword evidence="7" id="KW-1185">Reference proteome</keyword>
<dbReference type="PROSITE" id="PS50294">
    <property type="entry name" value="WD_REPEATS_REGION"/>
    <property type="match status" value="3"/>
</dbReference>
<evidence type="ECO:0000313" key="7">
    <source>
        <dbReference type="Proteomes" id="UP001608902"/>
    </source>
</evidence>
<dbReference type="PROSITE" id="PS00678">
    <property type="entry name" value="WD_REPEATS_1"/>
    <property type="match status" value="1"/>
</dbReference>
<dbReference type="InterPro" id="IPR036322">
    <property type="entry name" value="WD40_repeat_dom_sf"/>
</dbReference>
<feature type="repeat" description="WD" evidence="5">
    <location>
        <begin position="232"/>
        <end position="255"/>
    </location>
</feature>
<evidence type="ECO:0000256" key="2">
    <source>
        <dbReference type="ARBA" id="ARBA00022574"/>
    </source>
</evidence>
<dbReference type="FunFam" id="2.130.10.10:FF:000509">
    <property type="entry name" value="U3 small nucleolar RNA-interacting protein"/>
    <property type="match status" value="1"/>
</dbReference>
<name>A0ABD6EFS9_9BILA</name>
<dbReference type="EMBL" id="JBGFUD010001376">
    <property type="protein sequence ID" value="MFH4976204.1"/>
    <property type="molecule type" value="Genomic_DNA"/>
</dbReference>
<gene>
    <name evidence="6" type="ORF">AB6A40_002913</name>
</gene>
<dbReference type="InterPro" id="IPR039241">
    <property type="entry name" value="Rrp9-like"/>
</dbReference>
<dbReference type="Proteomes" id="UP001608902">
    <property type="component" value="Unassembled WGS sequence"/>
</dbReference>
<feature type="repeat" description="WD" evidence="5">
    <location>
        <begin position="122"/>
        <end position="163"/>
    </location>
</feature>
<comment type="caution">
    <text evidence="6">The sequence shown here is derived from an EMBL/GenBank/DDBJ whole genome shotgun (WGS) entry which is preliminary data.</text>
</comment>
<feature type="repeat" description="WD" evidence="5">
    <location>
        <begin position="38"/>
        <end position="79"/>
    </location>
</feature>
<evidence type="ECO:0000256" key="1">
    <source>
        <dbReference type="ARBA" id="ARBA00004123"/>
    </source>
</evidence>
<protein>
    <submittedName>
        <fullName evidence="6">Uncharacterized protein</fullName>
    </submittedName>
</protein>
<dbReference type="InterPro" id="IPR019775">
    <property type="entry name" value="WD40_repeat_CS"/>
</dbReference>